<evidence type="ECO:0000256" key="7">
    <source>
        <dbReference type="RuleBase" id="RU363039"/>
    </source>
</evidence>
<keyword evidence="5 7" id="KW-0648">Protein biosynthesis</keyword>
<dbReference type="GO" id="GO:0004825">
    <property type="term" value="F:methionine-tRNA ligase activity"/>
    <property type="evidence" value="ECO:0007669"/>
    <property type="project" value="UniProtKB-EC"/>
</dbReference>
<name>A0A2M7Q7B7_9BACT</name>
<comment type="similarity">
    <text evidence="7">Belongs to the class-I aminoacyl-tRNA synthetase family.</text>
</comment>
<protein>
    <recommendedName>
        <fullName evidence="1">methionine--tRNA ligase</fullName>
        <ecNumber evidence="1">6.1.1.10</ecNumber>
    </recommendedName>
</protein>
<evidence type="ECO:0000256" key="2">
    <source>
        <dbReference type="ARBA" id="ARBA00022598"/>
    </source>
</evidence>
<dbReference type="InterPro" id="IPR009080">
    <property type="entry name" value="tRNAsynth_Ia_anticodon-bd"/>
</dbReference>
<evidence type="ECO:0000256" key="4">
    <source>
        <dbReference type="ARBA" id="ARBA00022840"/>
    </source>
</evidence>
<accession>A0A2M7Q7B7</accession>
<dbReference type="EC" id="6.1.1.10" evidence="1"/>
<dbReference type="Gene3D" id="1.10.730.10">
    <property type="entry name" value="Isoleucyl-tRNA Synthetase, Domain 1"/>
    <property type="match status" value="1"/>
</dbReference>
<proteinExistence type="inferred from homology"/>
<keyword evidence="4 7" id="KW-0067">ATP-binding</keyword>
<keyword evidence="2 7" id="KW-0436">Ligase</keyword>
<dbReference type="PANTHER" id="PTHR43326">
    <property type="entry name" value="METHIONYL-TRNA SYNTHETASE"/>
    <property type="match status" value="1"/>
</dbReference>
<dbReference type="PRINTS" id="PR01041">
    <property type="entry name" value="TRNASYNTHMET"/>
</dbReference>
<dbReference type="AlphaFoldDB" id="A0A2M7Q7B7"/>
<dbReference type="Gene3D" id="2.170.220.10">
    <property type="match status" value="1"/>
</dbReference>
<comment type="caution">
    <text evidence="9">The sequence shown here is derived from an EMBL/GenBank/DDBJ whole genome shotgun (WGS) entry which is preliminary data.</text>
</comment>
<evidence type="ECO:0000259" key="8">
    <source>
        <dbReference type="Pfam" id="PF09334"/>
    </source>
</evidence>
<dbReference type="GO" id="GO:0005524">
    <property type="term" value="F:ATP binding"/>
    <property type="evidence" value="ECO:0007669"/>
    <property type="project" value="UniProtKB-KW"/>
</dbReference>
<evidence type="ECO:0000256" key="6">
    <source>
        <dbReference type="ARBA" id="ARBA00023146"/>
    </source>
</evidence>
<dbReference type="Pfam" id="PF09334">
    <property type="entry name" value="tRNA-synt_1g"/>
    <property type="match status" value="1"/>
</dbReference>
<gene>
    <name evidence="9" type="ORF">COY96_02430</name>
</gene>
<dbReference type="CDD" id="cd00814">
    <property type="entry name" value="MetRS_core"/>
    <property type="match status" value="1"/>
</dbReference>
<dbReference type="EMBL" id="PFKZ01000087">
    <property type="protein sequence ID" value="PIY59331.1"/>
    <property type="molecule type" value="Genomic_DNA"/>
</dbReference>
<dbReference type="Gene3D" id="3.40.50.620">
    <property type="entry name" value="HUPs"/>
    <property type="match status" value="1"/>
</dbReference>
<dbReference type="Proteomes" id="UP000230363">
    <property type="component" value="Unassembled WGS sequence"/>
</dbReference>
<evidence type="ECO:0000313" key="9">
    <source>
        <dbReference type="EMBL" id="PIY59331.1"/>
    </source>
</evidence>
<reference evidence="10" key="1">
    <citation type="submission" date="2017-09" db="EMBL/GenBank/DDBJ databases">
        <title>Depth-based differentiation of microbial function through sediment-hosted aquifers and enrichment of novel symbionts in the deep terrestrial subsurface.</title>
        <authorList>
            <person name="Probst A.J."/>
            <person name="Ladd B."/>
            <person name="Jarett J.K."/>
            <person name="Geller-Mcgrath D.E."/>
            <person name="Sieber C.M.K."/>
            <person name="Emerson J.B."/>
            <person name="Anantharaman K."/>
            <person name="Thomas B.C."/>
            <person name="Malmstrom R."/>
            <person name="Stieglmeier M."/>
            <person name="Klingl A."/>
            <person name="Woyke T."/>
            <person name="Ryan C.M."/>
            <person name="Banfield J.F."/>
        </authorList>
    </citation>
    <scope>NUCLEOTIDE SEQUENCE [LARGE SCALE GENOMIC DNA]</scope>
</reference>
<sequence>MKDKFYITTAIDYVNSVPHLGHALEKVQADAIARYQRITDKDVYFLTGVDEHGIKIIRSSQDAGKSVKDFVNENSGKFAELTKKLDISNNNFIRTSDRERHWPGAQLLWKKLVEAGDIYKGKYSGYYCVGCEAYVTEKDLIDGKCPYHFKEPEKIEEENYFFKLSRYVDEIKNKIESGELKILPESRKNEILGMIKEGVGDISFSRPKEKLSDWGVPVPDDESQLMYVWCDALANYISALGYGSNNEDNLKKFWPADLHIIGKDILRFHALIWPAMLMSAKLLLPKTIFVHGFILSNGKRMSKTLGNVIDPFYLAEKYGVDATRYYLLREITPFEDGDITEEKFKEAYNANLANGLGNLTARIMKMSEQYLDNKELRIKNYELPNDFKNLMDNFGLNKAMDLIWEKISELDLHIQKTEPFKLIKTDEKKAKEILVELVLGLQNIALMLKPFLPQASEKILKSIELNKMPETLFPRV</sequence>
<dbReference type="SUPFAM" id="SSF47323">
    <property type="entry name" value="Anticodon-binding domain of a subclass of class I aminoacyl-tRNA synthetases"/>
    <property type="match status" value="1"/>
</dbReference>
<organism evidence="9 10">
    <name type="scientific">Candidatus Wolfebacteria bacterium CG_4_10_14_0_8_um_filter_37_11</name>
    <dbReference type="NCBI Taxonomy" id="1975062"/>
    <lineage>
        <taxon>Bacteria</taxon>
        <taxon>Candidatus Wolfeibacteriota</taxon>
    </lineage>
</organism>
<dbReference type="FunFam" id="2.170.220.10:FF:000003">
    <property type="entry name" value="Methionine--tRNA ligase"/>
    <property type="match status" value="1"/>
</dbReference>
<dbReference type="InterPro" id="IPR014729">
    <property type="entry name" value="Rossmann-like_a/b/a_fold"/>
</dbReference>
<evidence type="ECO:0000256" key="1">
    <source>
        <dbReference type="ARBA" id="ARBA00012838"/>
    </source>
</evidence>
<dbReference type="InterPro" id="IPR015413">
    <property type="entry name" value="Methionyl/Leucyl_tRNA_Synth"/>
</dbReference>
<dbReference type="SUPFAM" id="SSF52374">
    <property type="entry name" value="Nucleotidylyl transferase"/>
    <property type="match status" value="1"/>
</dbReference>
<evidence type="ECO:0000313" key="10">
    <source>
        <dbReference type="Proteomes" id="UP000230363"/>
    </source>
</evidence>
<keyword evidence="3 7" id="KW-0547">Nucleotide-binding</keyword>
<feature type="domain" description="Methionyl/Leucyl tRNA synthetase" evidence="8">
    <location>
        <begin position="139"/>
        <end position="363"/>
    </location>
</feature>
<dbReference type="InterPro" id="IPR033911">
    <property type="entry name" value="MetRS_core"/>
</dbReference>
<dbReference type="PANTHER" id="PTHR43326:SF1">
    <property type="entry name" value="METHIONINE--TRNA LIGASE, MITOCHONDRIAL"/>
    <property type="match status" value="1"/>
</dbReference>
<dbReference type="GO" id="GO:0006431">
    <property type="term" value="P:methionyl-tRNA aminoacylation"/>
    <property type="evidence" value="ECO:0007669"/>
    <property type="project" value="InterPro"/>
</dbReference>
<dbReference type="InterPro" id="IPR023457">
    <property type="entry name" value="Met-tRNA_synth_2"/>
</dbReference>
<evidence type="ECO:0000256" key="3">
    <source>
        <dbReference type="ARBA" id="ARBA00022741"/>
    </source>
</evidence>
<evidence type="ECO:0000256" key="5">
    <source>
        <dbReference type="ARBA" id="ARBA00022917"/>
    </source>
</evidence>
<keyword evidence="6 7" id="KW-0030">Aminoacyl-tRNA synthetase</keyword>